<feature type="region of interest" description="Disordered" evidence="1">
    <location>
        <begin position="8"/>
        <end position="36"/>
    </location>
</feature>
<dbReference type="InterPro" id="IPR055385">
    <property type="entry name" value="GpJ_HDII-ins2"/>
</dbReference>
<proteinExistence type="predicted"/>
<dbReference type="STRING" id="1216006.VA7868_03917"/>
<evidence type="ECO:0000313" key="5">
    <source>
        <dbReference type="Proteomes" id="UP000184608"/>
    </source>
</evidence>
<dbReference type="InterPro" id="IPR032876">
    <property type="entry name" value="J_dom"/>
</dbReference>
<reference evidence="4 5" key="1">
    <citation type="submission" date="2016-11" db="EMBL/GenBank/DDBJ databases">
        <authorList>
            <person name="Jaros S."/>
            <person name="Januszkiewicz K."/>
            <person name="Wedrychowicz H."/>
        </authorList>
    </citation>
    <scope>NUCLEOTIDE SEQUENCE [LARGE SCALE GENOMIC DNA]</scope>
    <source>
        <strain evidence="4 5">CECT 7868</strain>
    </source>
</reference>
<dbReference type="Pfam" id="PF24801">
    <property type="entry name" value="FNIII-A_GpJ"/>
    <property type="match status" value="1"/>
</dbReference>
<dbReference type="Gene3D" id="2.60.40.10">
    <property type="entry name" value="Immunoglobulins"/>
    <property type="match status" value="1"/>
</dbReference>
<evidence type="ECO:0000256" key="1">
    <source>
        <dbReference type="SAM" id="MobiDB-lite"/>
    </source>
</evidence>
<feature type="compositionally biased region" description="Low complexity" evidence="1">
    <location>
        <begin position="16"/>
        <end position="28"/>
    </location>
</feature>
<accession>A0A1M6C1R2</accession>
<protein>
    <submittedName>
        <fullName evidence="4">Uncharacterized protein</fullName>
    </submittedName>
</protein>
<gene>
    <name evidence="4" type="ORF">VA7868_03917</name>
</gene>
<name>A0A1M6C1R2_9VIBR</name>
<evidence type="ECO:0000313" key="4">
    <source>
        <dbReference type="EMBL" id="SHI54638.1"/>
    </source>
</evidence>
<dbReference type="PANTHER" id="PTHR36251">
    <property type="entry name" value="FELS-1 PROPHAGE HOST SPECIFICITY PROTEIN-RELATED"/>
    <property type="match status" value="1"/>
</dbReference>
<organism evidence="4 5">
    <name type="scientific">Vibrio aerogenes CECT 7868</name>
    <dbReference type="NCBI Taxonomy" id="1216006"/>
    <lineage>
        <taxon>Bacteria</taxon>
        <taxon>Pseudomonadati</taxon>
        <taxon>Pseudomonadota</taxon>
        <taxon>Gammaproteobacteria</taxon>
        <taxon>Vibrionales</taxon>
        <taxon>Vibrionaceae</taxon>
        <taxon>Vibrio</taxon>
    </lineage>
</organism>
<feature type="domain" description="Tip attachment protein J HDII-ins2" evidence="3">
    <location>
        <begin position="104"/>
        <end position="229"/>
    </location>
</feature>
<dbReference type="InterPro" id="IPR053171">
    <property type="entry name" value="Viral_Tip_Attach_Protein"/>
</dbReference>
<dbReference type="Pfam" id="PF13550">
    <property type="entry name" value="Phage-tail_3"/>
    <property type="match status" value="1"/>
</dbReference>
<feature type="domain" description="Tip attachment protein J" evidence="2">
    <location>
        <begin position="353"/>
        <end position="516"/>
    </location>
</feature>
<sequence>MQPYYHIEPDYHIEGAKGSSGKSGQSSGRVAKEDPNTLQSHATCRCLFLVSEGPTKGPERGAQDILIDGTPLQSEQGSYNFQGVNLAIRQGNPHQEHLPGFPAVENQVSVGMEVTYSNPVTRTIQSDIDAARVTVRIPRLTNQDAKTGDLHGSSVGIYIDYRAEGEGWTRVVTDTISGKTVSDYQRDYRIELTGEAPWDIRVGRTTPDSTSATLSNQTYWSSYTEITDAKLYYPNSALLGVTIDAKQFSGSMPTVSAIWSGMEVKVPVNYNPETRAYQGIWNGRFKMAWTDNPAWVLYDLITNTRYGLGQEVSAESISKGHFYTIGQYCDELVDDGYGGKEPRYTCNIYLAKQQDAFAVVKNLATVFRGMTYWGAGQVVPVQDAPQDATQLITAANVVDGLFTYKGKNSSSERHSVALVSWNDPEDNYRLNVEVVEDREAMQAIGWKTTDVVAVGCTSRGQARRIGRWTLDAEWHEPETISYRCGFDQLGVRPGDVVNVLDPDIAGIRLGGRIAGVTAGSITVDALPDDFDPEPDYELSVVLPSGGILTTAVLAVEGHTLSVATMDVLPVVGTMWALSSDQVQPRPFRITSVTEADDMTFNVTGTSFDTHKYQRVEEGIRFEDSSFSLLPSGALPPPKKLTIDDNLYIDKGQMRTALTIGATLPADARIRYIEYQYQSSEEPDFTTIATTSAVAVEVKDVQTTTYTIRARCVDALGQYSRWSENVVYQVLGKQAPPEDVDGFSIQVTGATALLSWQAGTDLDLDHYKVRYSPQEEGAKWGEAVDIVTHTKGTSASVPALVGSYLIKAVDTTGNESVNAAWVSSSVSSLSAFNVIESVQESPAFPGKHQQSCVLDHALQSGGADSLSDWPVLDEISSLTYVNHGVRQESIYEFGRELDLGEVYTSRLTAVLKARGVDIRSTMATWNPIGNIHNLIDSSPNDWSVRLQVRTTKDDPLSVDAAWSSWQDFVLGDYTARAFRWRVILLSYNPVVAAQVTALEVKVDMPDRIASDSDLICPKEGRLITFTSPFRVRPAIAVDAQDMAPGDYKIIREQSRRGFHVQFFNQTGQPIARSFDYLAKGYGQSV</sequence>
<dbReference type="RefSeq" id="WP_073605520.1">
    <property type="nucleotide sequence ID" value="NZ_FQXZ01000044.1"/>
</dbReference>
<dbReference type="Proteomes" id="UP000184608">
    <property type="component" value="Unassembled WGS sequence"/>
</dbReference>
<evidence type="ECO:0000259" key="3">
    <source>
        <dbReference type="Pfam" id="PF24801"/>
    </source>
</evidence>
<evidence type="ECO:0000259" key="2">
    <source>
        <dbReference type="Pfam" id="PF13550"/>
    </source>
</evidence>
<dbReference type="OrthoDB" id="109844at2"/>
<dbReference type="EMBL" id="FQXZ01000044">
    <property type="protein sequence ID" value="SHI54638.1"/>
    <property type="molecule type" value="Genomic_DNA"/>
</dbReference>
<keyword evidence="5" id="KW-1185">Reference proteome</keyword>
<dbReference type="PANTHER" id="PTHR36251:SF2">
    <property type="entry name" value="GIFSY-2 PROPHAGE HOST SPECIFICITY PROTEIN J, PHAGE LAMBDA"/>
    <property type="match status" value="1"/>
</dbReference>
<dbReference type="InterPro" id="IPR013783">
    <property type="entry name" value="Ig-like_fold"/>
</dbReference>
<dbReference type="AlphaFoldDB" id="A0A1M6C1R2"/>